<organism evidence="1 2">
    <name type="scientific">Yaniella flava</name>
    <dbReference type="NCBI Taxonomy" id="287930"/>
    <lineage>
        <taxon>Bacteria</taxon>
        <taxon>Bacillati</taxon>
        <taxon>Actinomycetota</taxon>
        <taxon>Actinomycetes</taxon>
        <taxon>Micrococcales</taxon>
        <taxon>Micrococcaceae</taxon>
        <taxon>Yaniella</taxon>
    </lineage>
</organism>
<evidence type="ECO:0000313" key="2">
    <source>
        <dbReference type="Proteomes" id="UP001501461"/>
    </source>
</evidence>
<protein>
    <submittedName>
        <fullName evidence="1">Uncharacterized protein</fullName>
    </submittedName>
</protein>
<comment type="caution">
    <text evidence="1">The sequence shown here is derived from an EMBL/GenBank/DDBJ whole genome shotgun (WGS) entry which is preliminary data.</text>
</comment>
<reference evidence="1 2" key="1">
    <citation type="journal article" date="2019" name="Int. J. Syst. Evol. Microbiol.">
        <title>The Global Catalogue of Microorganisms (GCM) 10K type strain sequencing project: providing services to taxonomists for standard genome sequencing and annotation.</title>
        <authorList>
            <consortium name="The Broad Institute Genomics Platform"/>
            <consortium name="The Broad Institute Genome Sequencing Center for Infectious Disease"/>
            <person name="Wu L."/>
            <person name="Ma J."/>
        </authorList>
    </citation>
    <scope>NUCLEOTIDE SEQUENCE [LARGE SCALE GENOMIC DNA]</scope>
    <source>
        <strain evidence="1 2">JCM 13595</strain>
    </source>
</reference>
<sequence length="69" mass="7343">MSSNQQFIDNVVAASEAIEQAQEAVTAAIADRADAIRAALDAGVGATPIAHALEVSRHRVYHMRDQGKQ</sequence>
<dbReference type="RefSeq" id="WP_343956426.1">
    <property type="nucleotide sequence ID" value="NZ_BAAAMN010000014.1"/>
</dbReference>
<accession>A0ABN2U9Y6</accession>
<dbReference type="Proteomes" id="UP001501461">
    <property type="component" value="Unassembled WGS sequence"/>
</dbReference>
<dbReference type="EMBL" id="BAAAMN010000014">
    <property type="protein sequence ID" value="GAA2031015.1"/>
    <property type="molecule type" value="Genomic_DNA"/>
</dbReference>
<evidence type="ECO:0000313" key="1">
    <source>
        <dbReference type="EMBL" id="GAA2031015.1"/>
    </source>
</evidence>
<proteinExistence type="predicted"/>
<gene>
    <name evidence="1" type="ORF">GCM10009720_09120</name>
</gene>
<keyword evidence="2" id="KW-1185">Reference proteome</keyword>
<name>A0ABN2U9Y6_9MICC</name>